<keyword evidence="3" id="KW-1185">Reference proteome</keyword>
<evidence type="ECO:0000313" key="3">
    <source>
        <dbReference type="Proteomes" id="UP001055712"/>
    </source>
</evidence>
<reference evidence="2" key="1">
    <citation type="journal article" date="2019" name="Plant J.">
        <title>Chlorella vulgaris genome assembly and annotation reveals the molecular basis for metabolic acclimation to high light conditions.</title>
        <authorList>
            <person name="Cecchin M."/>
            <person name="Marcolungo L."/>
            <person name="Rossato M."/>
            <person name="Girolomoni L."/>
            <person name="Cosentino E."/>
            <person name="Cuine S."/>
            <person name="Li-Beisson Y."/>
            <person name="Delledonne M."/>
            <person name="Ballottari M."/>
        </authorList>
    </citation>
    <scope>NUCLEOTIDE SEQUENCE</scope>
    <source>
        <strain evidence="2">211/11P</strain>
    </source>
</reference>
<reference evidence="2" key="2">
    <citation type="submission" date="2020-11" db="EMBL/GenBank/DDBJ databases">
        <authorList>
            <person name="Cecchin M."/>
            <person name="Marcolungo L."/>
            <person name="Rossato M."/>
            <person name="Girolomoni L."/>
            <person name="Cosentino E."/>
            <person name="Cuine S."/>
            <person name="Li-Beisson Y."/>
            <person name="Delledonne M."/>
            <person name="Ballottari M."/>
        </authorList>
    </citation>
    <scope>NUCLEOTIDE SEQUENCE</scope>
    <source>
        <strain evidence="2">211/11P</strain>
        <tissue evidence="2">Whole cell</tissue>
    </source>
</reference>
<evidence type="ECO:0000256" key="1">
    <source>
        <dbReference type="SAM" id="MobiDB-lite"/>
    </source>
</evidence>
<sequence>MQHRAEMAPIPGILFLAGGGIIREWGSAVRVAAGSARCEGDGHTEALQALLCVYSEPPRPEYKLETFALSLEVPDVEYYSTVMTDKLKAVAKLRPANASDGTAVFQDAKPKQERQLTAEYCLGLLFSISLHASVLDLKAPARIKMWHERPAGWPQAAPAPLQLPQRCLDWVQGLRLQAANGGGPLPLPAAAAPMQQPGRSAGPLPQSTAAAATLHIQSAAAAAAVAAAAAAAPLQQVQPRIRSVTPPEAAAGAVAAVHEQHSPAACLNVQREPWPDQLDVAATPAAAAAAGAGAGAEAGAHAPQQRTPAARLNVQREPCPDQLDTAVAPAIPTTAADTPDAAAAADGIVTITRCMWQIDGDWLQKMVSPSDAKNNSLVFGGKIMNKLCGGELPTVGNEIRLRDVDSGRSICTTISKFTKQQNWLLKGRELKQWKADKCLATGDQICVRSRRLEEHELADGIHFALDLKRIPQDAASTAPAAADAAGPRGIDSAAVGSPDTDGAAVTAATPTAVAAGDVVAATTARAVGTGAAAVRDTQNPWQDVGDGWWAKILTESAARDHKLNISPEAAEGLFGSVVEQSQDVLLWDEALQQDRPGPDPAILRRYTSRGVTYRMNGSGIKQWIIDSRLVAGDAVHLKRADPTAMPDGSSLTTLYIKRVPRQAQDVGGGRGSGGTNSAAAGSTERKPTLSAAAASSKRGADSTASGLQSKRPRPV</sequence>
<gene>
    <name evidence="2" type="ORF">D9Q98_010138</name>
</gene>
<dbReference type="AlphaFoldDB" id="A0A9D4TNK8"/>
<proteinExistence type="predicted"/>
<dbReference type="Proteomes" id="UP001055712">
    <property type="component" value="Unassembled WGS sequence"/>
</dbReference>
<accession>A0A9D4TNK8</accession>
<comment type="caution">
    <text evidence="2">The sequence shown here is derived from an EMBL/GenBank/DDBJ whole genome shotgun (WGS) entry which is preliminary data.</text>
</comment>
<protein>
    <submittedName>
        <fullName evidence="2">Uncharacterized protein</fullName>
    </submittedName>
</protein>
<feature type="region of interest" description="Disordered" evidence="1">
    <location>
        <begin position="661"/>
        <end position="715"/>
    </location>
</feature>
<dbReference type="EMBL" id="SIDB01000008">
    <property type="protein sequence ID" value="KAI3429825.1"/>
    <property type="molecule type" value="Genomic_DNA"/>
</dbReference>
<organism evidence="2 3">
    <name type="scientific">Chlorella vulgaris</name>
    <name type="common">Green alga</name>
    <dbReference type="NCBI Taxonomy" id="3077"/>
    <lineage>
        <taxon>Eukaryota</taxon>
        <taxon>Viridiplantae</taxon>
        <taxon>Chlorophyta</taxon>
        <taxon>core chlorophytes</taxon>
        <taxon>Trebouxiophyceae</taxon>
        <taxon>Chlorellales</taxon>
        <taxon>Chlorellaceae</taxon>
        <taxon>Chlorella clade</taxon>
        <taxon>Chlorella</taxon>
    </lineage>
</organism>
<name>A0A9D4TNK8_CHLVU</name>
<evidence type="ECO:0000313" key="2">
    <source>
        <dbReference type="EMBL" id="KAI3429825.1"/>
    </source>
</evidence>